<protein>
    <submittedName>
        <fullName evidence="1">Uncharacterized protein</fullName>
    </submittedName>
</protein>
<gene>
    <name evidence="1" type="ORF">Pflav_000880</name>
</gene>
<keyword evidence="2" id="KW-1185">Reference proteome</keyword>
<reference evidence="1 2" key="2">
    <citation type="submission" date="2020-03" db="EMBL/GenBank/DDBJ databases">
        <authorList>
            <person name="Ichikawa N."/>
            <person name="Kimura A."/>
            <person name="Kitahashi Y."/>
            <person name="Uohara A."/>
        </authorList>
    </citation>
    <scope>NUCLEOTIDE SEQUENCE [LARGE SCALE GENOMIC DNA]</scope>
    <source>
        <strain evidence="1 2">NBRC 107702</strain>
    </source>
</reference>
<evidence type="ECO:0000313" key="2">
    <source>
        <dbReference type="Proteomes" id="UP000502508"/>
    </source>
</evidence>
<accession>A0A6F8XIQ7</accession>
<dbReference type="Proteomes" id="UP000502508">
    <property type="component" value="Chromosome"/>
</dbReference>
<evidence type="ECO:0000313" key="1">
    <source>
        <dbReference type="EMBL" id="BCB73678.1"/>
    </source>
</evidence>
<dbReference type="KEGG" id="pfla:Pflav_000880"/>
<dbReference type="EMBL" id="AP022870">
    <property type="protein sequence ID" value="BCB73678.1"/>
    <property type="molecule type" value="Genomic_DNA"/>
</dbReference>
<reference evidence="1 2" key="1">
    <citation type="submission" date="2020-03" db="EMBL/GenBank/DDBJ databases">
        <title>Whole genome shotgun sequence of Phytohabitans flavus NBRC 107702.</title>
        <authorList>
            <person name="Komaki H."/>
            <person name="Tamura T."/>
        </authorList>
    </citation>
    <scope>NUCLEOTIDE SEQUENCE [LARGE SCALE GENOMIC DNA]</scope>
    <source>
        <strain evidence="1 2">NBRC 107702</strain>
    </source>
</reference>
<dbReference type="AlphaFoldDB" id="A0A6F8XIQ7"/>
<name>A0A6F8XIQ7_9ACTN</name>
<sequence>MAETASESSNKRIDGGIHAGAQAARRLSQGAHMNQPCPITPAQRCGTIVRALAQYRATVSECYDEPLYEVIERVQESGSLGKVDIGALYLWKRIPRGKWGLKLLTMPEAQVRDITAAAVQRARHEDLPTPEAAAAARTVLSPLPGMRTGDALPSALIVAAAPDRMAVYNRRARKGLAEVCLPLSDGSGRYQRYIELVEQCRIELAEQGAEIQTAREIDLALYWRGG</sequence>
<organism evidence="1 2">
    <name type="scientific">Phytohabitans flavus</name>
    <dbReference type="NCBI Taxonomy" id="1076124"/>
    <lineage>
        <taxon>Bacteria</taxon>
        <taxon>Bacillati</taxon>
        <taxon>Actinomycetota</taxon>
        <taxon>Actinomycetes</taxon>
        <taxon>Micromonosporales</taxon>
        <taxon>Micromonosporaceae</taxon>
    </lineage>
</organism>
<proteinExistence type="predicted"/>